<keyword evidence="1" id="KW-0449">Lipoprotein</keyword>
<dbReference type="PANTHER" id="PTHR37507">
    <property type="entry name" value="SPORULATION PROTEIN YDCC"/>
    <property type="match status" value="1"/>
</dbReference>
<keyword evidence="2" id="KW-1185">Reference proteome</keyword>
<name>A0A4R2NQ75_9BACL</name>
<evidence type="ECO:0000313" key="2">
    <source>
        <dbReference type="Proteomes" id="UP000295416"/>
    </source>
</evidence>
<dbReference type="AlphaFoldDB" id="A0A4R2NQ75"/>
<protein>
    <submittedName>
        <fullName evidence="1">Outer membrane lipoprotein-sorting protein</fullName>
    </submittedName>
</protein>
<reference evidence="1 2" key="1">
    <citation type="submission" date="2019-03" db="EMBL/GenBank/DDBJ databases">
        <title>Genomic Encyclopedia of Type Strains, Phase IV (KMG-IV): sequencing the most valuable type-strain genomes for metagenomic binning, comparative biology and taxonomic classification.</title>
        <authorList>
            <person name="Goeker M."/>
        </authorList>
    </citation>
    <scope>NUCLEOTIDE SEQUENCE [LARGE SCALE GENOMIC DNA]</scope>
    <source>
        <strain evidence="1 2">DSM 19377</strain>
    </source>
</reference>
<dbReference type="PANTHER" id="PTHR37507:SF2">
    <property type="entry name" value="SPORULATION PROTEIN YDCC"/>
    <property type="match status" value="1"/>
</dbReference>
<dbReference type="InterPro" id="IPR052944">
    <property type="entry name" value="Sporulation_related"/>
</dbReference>
<comment type="caution">
    <text evidence="1">The sequence shown here is derived from an EMBL/GenBank/DDBJ whole genome shotgun (WGS) entry which is preliminary data.</text>
</comment>
<dbReference type="SUPFAM" id="SSF89392">
    <property type="entry name" value="Prokaryotic lipoproteins and lipoprotein localization factors"/>
    <property type="match status" value="1"/>
</dbReference>
<evidence type="ECO:0000313" key="1">
    <source>
        <dbReference type="EMBL" id="TCP23822.1"/>
    </source>
</evidence>
<accession>A0A4R2NQ75</accession>
<dbReference type="Gene3D" id="2.50.20.10">
    <property type="entry name" value="Lipoprotein localisation LolA/LolB/LppX"/>
    <property type="match status" value="1"/>
</dbReference>
<organism evidence="1 2">
    <name type="scientific">Scopulibacillus darangshiensis</name>
    <dbReference type="NCBI Taxonomy" id="442528"/>
    <lineage>
        <taxon>Bacteria</taxon>
        <taxon>Bacillati</taxon>
        <taxon>Bacillota</taxon>
        <taxon>Bacilli</taxon>
        <taxon>Bacillales</taxon>
        <taxon>Sporolactobacillaceae</taxon>
        <taxon>Scopulibacillus</taxon>
    </lineage>
</organism>
<gene>
    <name evidence="1" type="ORF">EV207_12845</name>
</gene>
<dbReference type="InterPro" id="IPR029046">
    <property type="entry name" value="LolA/LolB/LppX"/>
</dbReference>
<dbReference type="Proteomes" id="UP000295416">
    <property type="component" value="Unassembled WGS sequence"/>
</dbReference>
<proteinExistence type="predicted"/>
<dbReference type="EMBL" id="SLXK01000028">
    <property type="protein sequence ID" value="TCP23822.1"/>
    <property type="molecule type" value="Genomic_DNA"/>
</dbReference>
<sequence>MGIMFLFVLAGCGEKSQKDVVSELDKKMDKIEGYKTKAVMTFMHGDKKQSYHADIWYKNPNYYKVVLKDDKKENTQMIIRNKDGVYVLTPALNKSYKFESDWPENRSQYYLYQSLAKDILNDSEPTFEAKENKFIFKTKTNYPTKELAYQKISLMKDNLRPASVQVMDKDMNVVVDIAFKDFTFNPKFDKDAFNVKKNMTSAKIDEPTTASKENEFKVFYPTVNLPKTKLEEMTSVGTAGDKKFILRYKGDKSFTLIESKSEAANTSKQVAAMGKLVYLGFTVGTMTDHSLSWSNKGMEYYLASDKLTKEEMQAIARSVNGKVIK</sequence>